<comment type="similarity">
    <text evidence="2 6">Belongs to the VPS35 family.</text>
</comment>
<evidence type="ECO:0000256" key="3">
    <source>
        <dbReference type="ARBA" id="ARBA00022448"/>
    </source>
</evidence>
<evidence type="ECO:0000313" key="7">
    <source>
        <dbReference type="Proteomes" id="UP000694941"/>
    </source>
</evidence>
<dbReference type="Pfam" id="PF03635">
    <property type="entry name" value="Vps35"/>
    <property type="match status" value="1"/>
</dbReference>
<reference evidence="8 9" key="1">
    <citation type="submission" date="2025-05" db="UniProtKB">
        <authorList>
            <consortium name="RefSeq"/>
        </authorList>
    </citation>
    <scope>IDENTIFICATION</scope>
    <source>
        <tissue evidence="8 9">Muscle</tissue>
    </source>
</reference>
<dbReference type="RefSeq" id="XP_022256817.1">
    <property type="nucleotide sequence ID" value="XM_022401109.1"/>
</dbReference>
<sequence length="799" mass="91453">MPQTPQLSPQEEQDKLLDEALGVVKVQAFQMKRCLDKSKLMEALKHASNMLGELRTSLLSPKSYYELYMAVTDELRHLELYLLDEFQKGHKVADLYELVQYAGNIIPRLYLLTTVGLVYMRTNEHSKRDILKDIVEMCRGVQHPLRGLFLRNYLLQCTRNILPDADEENAEHAETVGTVKDSVDFILINFAEMNKLWVRMQHQGHSKEKERREQERQELRLLVGTNLVRLSQLESIDVEKYKKIVLPGILEQVVSCRDAIAQEYLMECIIQVFPDEFHLQTLNSFLKACAELHQNVNVKNIIIALIDRLAVFATKEDGTGIPQDIKLFDIFSEQVAQIIQSRQDMPAEDTVSLQVSLINLALKCYPERFDYVDKVLQTSVDIFQNLGIKRVEYNTPVAKELLRLLKIPVQIYNNLLTVLKLEHFGSMLDFCDYHSRKTMSIFVLNNALENDTLIPTSEEVDQILTLVAPLIQDQPDQPTEKDDPEDFAEEQGLVGRFVTLMSADTPDQQYLILNTARKHFGNGGNQRIKYTLPPLVFQAYKLAFQYKSLSEEDEKWDRKCQKIFQFCHQTISALIKAEMAELSLRLFLQGGLAAGQIQFENHETVAYEFVSQAFSLYEEEVSDSKAQLAAITLITATVEQMTCFGEENHEPLRTQCALAASKLLKKPDQCRGVAICSHLFWSGKTRATSEEEMHDGKRVAECLKKGLRIANQCMNSSVQVQLFVELLNHYIYFYEKGNDQITVQVLNQLISKIKQELPGLEANEETDQINKHFLNTIEHLKNRMDAPEGDGVSYGGLVL</sequence>
<proteinExistence type="inferred from homology"/>
<evidence type="ECO:0000256" key="5">
    <source>
        <dbReference type="ARBA" id="ARBA00023136"/>
    </source>
</evidence>
<gene>
    <name evidence="8 9" type="primary">LOC106472545</name>
</gene>
<dbReference type="InterPro" id="IPR005378">
    <property type="entry name" value="Vps35"/>
</dbReference>
<evidence type="ECO:0000313" key="8">
    <source>
        <dbReference type="RefSeq" id="XP_013788651.1"/>
    </source>
</evidence>
<evidence type="ECO:0000256" key="2">
    <source>
        <dbReference type="ARBA" id="ARBA00006536"/>
    </source>
</evidence>
<dbReference type="PIRSF" id="PIRSF009375">
    <property type="entry name" value="Retromer_Vps35"/>
    <property type="match status" value="1"/>
</dbReference>
<keyword evidence="7" id="KW-1185">Reference proteome</keyword>
<comment type="function">
    <text evidence="6">Plays a role in vesicular protein sorting.</text>
</comment>
<organism evidence="7 8">
    <name type="scientific">Limulus polyphemus</name>
    <name type="common">Atlantic horseshoe crab</name>
    <dbReference type="NCBI Taxonomy" id="6850"/>
    <lineage>
        <taxon>Eukaryota</taxon>
        <taxon>Metazoa</taxon>
        <taxon>Ecdysozoa</taxon>
        <taxon>Arthropoda</taxon>
        <taxon>Chelicerata</taxon>
        <taxon>Merostomata</taxon>
        <taxon>Xiphosura</taxon>
        <taxon>Limulidae</taxon>
        <taxon>Limulus</taxon>
    </lineage>
</organism>
<keyword evidence="4 6" id="KW-0653">Protein transport</keyword>
<keyword evidence="5" id="KW-0472">Membrane</keyword>
<keyword evidence="3 6" id="KW-0813">Transport</keyword>
<evidence type="ECO:0000256" key="4">
    <source>
        <dbReference type="ARBA" id="ARBA00022927"/>
    </source>
</evidence>
<dbReference type="GeneID" id="106472545"/>
<dbReference type="Proteomes" id="UP000694941">
    <property type="component" value="Unplaced"/>
</dbReference>
<evidence type="ECO:0000256" key="1">
    <source>
        <dbReference type="ARBA" id="ARBA00004170"/>
    </source>
</evidence>
<evidence type="ECO:0000313" key="9">
    <source>
        <dbReference type="RefSeq" id="XP_022256817.1"/>
    </source>
</evidence>
<name>A0ABM1BU21_LIMPO</name>
<dbReference type="PANTHER" id="PTHR11099:SF0">
    <property type="entry name" value="VACUOLAR PROTEIN SORTING-ASSOCIATED PROTEIN 35"/>
    <property type="match status" value="1"/>
</dbReference>
<dbReference type="InterPro" id="IPR042491">
    <property type="entry name" value="Vps35_C"/>
</dbReference>
<evidence type="ECO:0000256" key="6">
    <source>
        <dbReference type="PIRNR" id="PIRNR009375"/>
    </source>
</evidence>
<accession>A0ABM1BU21</accession>
<protein>
    <recommendedName>
        <fullName evidence="6">Vacuolar protein sorting-associated protein 35</fullName>
    </recommendedName>
</protein>
<comment type="subcellular location">
    <subcellularLocation>
        <location evidence="1">Membrane</location>
        <topology evidence="1">Peripheral membrane protein</topology>
    </subcellularLocation>
</comment>
<dbReference type="Gene3D" id="1.25.40.660">
    <property type="entry name" value="Vacuolar protein sorting-associated protein 35, helical subcomplex Vps35-C"/>
    <property type="match status" value="1"/>
</dbReference>
<dbReference type="RefSeq" id="XP_013788651.1">
    <property type="nucleotide sequence ID" value="XM_013933197.2"/>
</dbReference>
<dbReference type="PANTHER" id="PTHR11099">
    <property type="entry name" value="VACUOLAR SORTING PROTEIN 35"/>
    <property type="match status" value="1"/>
</dbReference>